<keyword evidence="3" id="KW-0732">Signal</keyword>
<dbReference type="InterPro" id="IPR022385">
    <property type="entry name" value="Rhs_assc_core"/>
</dbReference>
<feature type="region of interest" description="Disordered" evidence="2">
    <location>
        <begin position="289"/>
        <end position="326"/>
    </location>
</feature>
<evidence type="ECO:0000256" key="3">
    <source>
        <dbReference type="SAM" id="SignalP"/>
    </source>
</evidence>
<dbReference type="EMBL" id="JACIGE010000020">
    <property type="protein sequence ID" value="MBB4249150.1"/>
    <property type="molecule type" value="Genomic_DNA"/>
</dbReference>
<name>A0A840GE78_RHOTE</name>
<gene>
    <name evidence="5" type="ORF">GGD90_003554</name>
</gene>
<dbReference type="Gene3D" id="2.180.10.10">
    <property type="entry name" value="RHS repeat-associated core"/>
    <property type="match status" value="1"/>
</dbReference>
<reference evidence="5 6" key="1">
    <citation type="submission" date="2020-08" db="EMBL/GenBank/DDBJ databases">
        <title>Genome sequencing of Purple Non-Sulfur Bacteria from various extreme environments.</title>
        <authorList>
            <person name="Mayer M."/>
        </authorList>
    </citation>
    <scope>NUCLEOTIDE SEQUENCE [LARGE SCALE GENOMIC DNA]</scope>
    <source>
        <strain evidence="5 6">2761</strain>
    </source>
</reference>
<dbReference type="PANTHER" id="PTHR32305">
    <property type="match status" value="1"/>
</dbReference>
<dbReference type="InterPro" id="IPR056823">
    <property type="entry name" value="TEN-like_YD-shell"/>
</dbReference>
<feature type="compositionally biased region" description="Low complexity" evidence="2">
    <location>
        <begin position="299"/>
        <end position="309"/>
    </location>
</feature>
<feature type="compositionally biased region" description="Basic and acidic residues" evidence="2">
    <location>
        <begin position="317"/>
        <end position="326"/>
    </location>
</feature>
<dbReference type="Pfam" id="PF25023">
    <property type="entry name" value="TEN_YD-shell"/>
    <property type="match status" value="1"/>
</dbReference>
<keyword evidence="1" id="KW-0677">Repeat</keyword>
<accession>A0A840GE78</accession>
<evidence type="ECO:0000256" key="2">
    <source>
        <dbReference type="SAM" id="MobiDB-lite"/>
    </source>
</evidence>
<evidence type="ECO:0000313" key="5">
    <source>
        <dbReference type="EMBL" id="MBB4249150.1"/>
    </source>
</evidence>
<proteinExistence type="predicted"/>
<dbReference type="RefSeq" id="WP_221227832.1">
    <property type="nucleotide sequence ID" value="NZ_JACIGE010000020.1"/>
</dbReference>
<feature type="signal peptide" evidence="3">
    <location>
        <begin position="1"/>
        <end position="26"/>
    </location>
</feature>
<dbReference type="NCBIfam" id="TIGR03696">
    <property type="entry name" value="Rhs_assc_core"/>
    <property type="match status" value="1"/>
</dbReference>
<comment type="caution">
    <text evidence="5">The sequence shown here is derived from an EMBL/GenBank/DDBJ whole genome shotgun (WGS) entry which is preliminary data.</text>
</comment>
<dbReference type="PANTHER" id="PTHR32305:SF17">
    <property type="entry name" value="TRNA NUCLEASE WAPA"/>
    <property type="match status" value="1"/>
</dbReference>
<dbReference type="InterPro" id="IPR050708">
    <property type="entry name" value="T6SS_VgrG/RHS"/>
</dbReference>
<dbReference type="Proteomes" id="UP000587070">
    <property type="component" value="Unassembled WGS sequence"/>
</dbReference>
<evidence type="ECO:0000256" key="1">
    <source>
        <dbReference type="ARBA" id="ARBA00022737"/>
    </source>
</evidence>
<feature type="region of interest" description="Disordered" evidence="2">
    <location>
        <begin position="258"/>
        <end position="277"/>
    </location>
</feature>
<sequence length="326" mass="34467">MIKTLKTWISSALLVAGLTVVMSGHAATEKVTYFHNDISGTPMLATDITGAAVWKENYRPYGEKLNKPVAADDNKVGFAGKPFDNNTGLSYMGARYYDPVLGRFTGIDPKEVSPSDLHSFNRYAYANNNPYKFVDPDGRSAIDVAFLLYDLGKLSLAIYSGNPSVIGGAAADVGLSVVGVASPVPGTGQALKAARVAEHGVEAARAADRAVEAVKAEKTYQTYTKTNAKTGEVYCGRTSGCGTPIENVLNRDANHHMNERGFGPARLDKSSSSSEAIRGREQQMIDVFGGAKSTGGSSGNAINGISPSNPNGQRYLDAAKKEFGGP</sequence>
<protein>
    <submittedName>
        <fullName evidence="5">RHS repeat-associated protein</fullName>
    </submittedName>
</protein>
<feature type="chain" id="PRO_5032371459" evidence="3">
    <location>
        <begin position="27"/>
        <end position="326"/>
    </location>
</feature>
<keyword evidence="6" id="KW-1185">Reference proteome</keyword>
<evidence type="ECO:0000259" key="4">
    <source>
        <dbReference type="Pfam" id="PF25023"/>
    </source>
</evidence>
<evidence type="ECO:0000313" key="6">
    <source>
        <dbReference type="Proteomes" id="UP000587070"/>
    </source>
</evidence>
<dbReference type="AlphaFoldDB" id="A0A840GE78"/>
<feature type="domain" description="Teneurin-like YD-shell" evidence="4">
    <location>
        <begin position="33"/>
        <end position="130"/>
    </location>
</feature>
<organism evidence="5 6">
    <name type="scientific">Rhodocyclus tenuis</name>
    <name type="common">Rhodospirillum tenue</name>
    <dbReference type="NCBI Taxonomy" id="1066"/>
    <lineage>
        <taxon>Bacteria</taxon>
        <taxon>Pseudomonadati</taxon>
        <taxon>Pseudomonadota</taxon>
        <taxon>Betaproteobacteria</taxon>
        <taxon>Rhodocyclales</taxon>
        <taxon>Rhodocyclaceae</taxon>
        <taxon>Rhodocyclus</taxon>
    </lineage>
</organism>